<organism evidence="1 2">
    <name type="scientific">Parascardovia denticolens DSM 10105 = JCM 12538</name>
    <dbReference type="NCBI Taxonomy" id="864564"/>
    <lineage>
        <taxon>Bacteria</taxon>
        <taxon>Bacillati</taxon>
        <taxon>Actinomycetota</taxon>
        <taxon>Actinomycetes</taxon>
        <taxon>Bifidobacteriales</taxon>
        <taxon>Bifidobacteriaceae</taxon>
        <taxon>Parascardovia</taxon>
    </lineage>
</organism>
<name>E6K262_PARDN</name>
<dbReference type="SUPFAM" id="SSF110849">
    <property type="entry name" value="ParB/Sulfiredoxin"/>
    <property type="match status" value="1"/>
</dbReference>
<dbReference type="RefSeq" id="WP_006289498.1">
    <property type="nucleotide sequence ID" value="NZ_AP012333.1"/>
</dbReference>
<dbReference type="CDD" id="cd16387">
    <property type="entry name" value="ParB_N_Srx"/>
    <property type="match status" value="1"/>
</dbReference>
<keyword evidence="2" id="KW-1185">Reference proteome</keyword>
<comment type="caution">
    <text evidence="1">The sequence shown here is derived from an EMBL/GenBank/DDBJ whole genome shotgun (WGS) entry which is preliminary data.</text>
</comment>
<gene>
    <name evidence="1" type="ORF">HMPREF0620_1535</name>
</gene>
<dbReference type="eggNOG" id="COG1475">
    <property type="taxonomic scope" value="Bacteria"/>
</dbReference>
<sequence>MMHEETVAVEQLEVWKENPRIEPAASESEAMRRIYEASDDKPEKSRRQFMNLVESIAVNGYQNLVEPILVLKSGDHYIVQDANRRITALKMLNYPNRFSNILTVSDKTRLETFVKESQGTIDRDLNVVVFDDTKEDKESLKAILQRLHNGPQDGVGTVSWTTEAKQRFTGKETFSDKLEGPFCDQFNQTLSDYFGGNSSITTVHRLINAKPARDYLGIDDPENPTTEQLDKVRSLVDTIKDYAQSRGIPASRINVATLNSEIITHLSEQPPSAEEPDIPENGAGIDVSNFKLSVDSPLRRVENHIGAKWNNSVSNMIVEDRFEQINVLLMAYEKYGKLTGDQTDRIQKLSLCCPSIRVLFELGIRVVMDNAGLLTNIDMKGWTSSSTSHGDHVRVILQAIRQDKTFLTYLSSHGVFGLGFKKLQTILRPEAVVASVDKSEDTAHTSNMNMSRDDLMPMFNDAVLFAYLCEQYIVYKEKTSSTTAGQI</sequence>
<dbReference type="HOGENOM" id="CLU_560018_0_0_11"/>
<protein>
    <recommendedName>
        <fullName evidence="3">ParB/Sulfiredoxin domain-containing protein</fullName>
    </recommendedName>
</protein>
<dbReference type="PATRIC" id="fig|864564.6.peg.164"/>
<reference evidence="1 2" key="1">
    <citation type="submission" date="2010-12" db="EMBL/GenBank/DDBJ databases">
        <authorList>
            <person name="Muzny D."/>
            <person name="Qin X."/>
            <person name="Buhay C."/>
            <person name="Dugan-Rocha S."/>
            <person name="Ding Y."/>
            <person name="Chen G."/>
            <person name="Hawes A."/>
            <person name="Holder M."/>
            <person name="Jhangiani S."/>
            <person name="Johnson A."/>
            <person name="Khan Z."/>
            <person name="Li Z."/>
            <person name="Liu W."/>
            <person name="Liu X."/>
            <person name="Perez L."/>
            <person name="Shen H."/>
            <person name="Wang Q."/>
            <person name="Watt J."/>
            <person name="Xi L."/>
            <person name="Xin Y."/>
            <person name="Zhou J."/>
            <person name="Deng J."/>
            <person name="Jiang H."/>
            <person name="Liu Y."/>
            <person name="Qu J."/>
            <person name="Song X.-Z."/>
            <person name="Zhang L."/>
            <person name="Villasana D."/>
            <person name="Johnson A."/>
            <person name="Liu J."/>
            <person name="Liyanage D."/>
            <person name="Lorensuhewa L."/>
            <person name="Robinson T."/>
            <person name="Song A."/>
            <person name="Song B.-B."/>
            <person name="Dinh H."/>
            <person name="Thornton R."/>
            <person name="Coyle M."/>
            <person name="Francisco L."/>
            <person name="Jackson L."/>
            <person name="Javaid M."/>
            <person name="Korchina V."/>
            <person name="Kovar C."/>
            <person name="Mata R."/>
            <person name="Mathew T."/>
            <person name="Ngo R."/>
            <person name="Nguyen L."/>
            <person name="Nguyen N."/>
            <person name="Okwuonu G."/>
            <person name="Ongeri F."/>
            <person name="Pham C."/>
            <person name="Simmons D."/>
            <person name="Wilczek-Boney K."/>
            <person name="Hale W."/>
            <person name="Jakkamsetti A."/>
            <person name="Pham P."/>
            <person name="Ruth R."/>
            <person name="San Lucas F."/>
            <person name="Warren J."/>
            <person name="Zhang J."/>
            <person name="Zhao Z."/>
            <person name="Zhou C."/>
            <person name="Zhu D."/>
            <person name="Lee S."/>
            <person name="Bess C."/>
            <person name="Blankenburg K."/>
            <person name="Forbes L."/>
            <person name="Fu Q."/>
            <person name="Gubbala S."/>
            <person name="Hirani K."/>
            <person name="Jayaseelan J.C."/>
            <person name="Lara F."/>
            <person name="Munidasa M."/>
            <person name="Palculict T."/>
            <person name="Patil S."/>
            <person name="Pu L.-L."/>
            <person name="Saada N."/>
            <person name="Tang L."/>
            <person name="Weissenberger G."/>
            <person name="Zhu Y."/>
            <person name="Hemphill L."/>
            <person name="Shang Y."/>
            <person name="Youmans B."/>
            <person name="Ayvaz T."/>
            <person name="Ross M."/>
            <person name="Santibanez J."/>
            <person name="Aqrawi P."/>
            <person name="Gross S."/>
            <person name="Joshi V."/>
            <person name="Fowler G."/>
            <person name="Nazareth L."/>
            <person name="Reid J."/>
            <person name="Worley K."/>
            <person name="Petrosino J."/>
            <person name="Highlander S."/>
            <person name="Gibbs R."/>
        </authorList>
    </citation>
    <scope>NUCLEOTIDE SEQUENCE [LARGE SCALE GENOMIC DNA]</scope>
    <source>
        <strain evidence="1 2">DSM 10105</strain>
    </source>
</reference>
<proteinExistence type="predicted"/>
<dbReference type="KEGG" id="pdo:PSDT_0148"/>
<dbReference type="EMBL" id="AEON01000002">
    <property type="protein sequence ID" value="EFT82850.1"/>
    <property type="molecule type" value="Genomic_DNA"/>
</dbReference>
<dbReference type="AlphaFoldDB" id="E6K262"/>
<evidence type="ECO:0000313" key="1">
    <source>
        <dbReference type="EMBL" id="EFT82850.1"/>
    </source>
</evidence>
<accession>E6K262</accession>
<evidence type="ECO:0008006" key="3">
    <source>
        <dbReference type="Google" id="ProtNLM"/>
    </source>
</evidence>
<dbReference type="Proteomes" id="UP000004946">
    <property type="component" value="Chromosome"/>
</dbReference>
<dbReference type="InterPro" id="IPR036086">
    <property type="entry name" value="ParB/Sulfiredoxin_sf"/>
</dbReference>
<evidence type="ECO:0000313" key="2">
    <source>
        <dbReference type="Proteomes" id="UP000004946"/>
    </source>
</evidence>